<evidence type="ECO:0000313" key="2">
    <source>
        <dbReference type="Proteomes" id="UP001237917"/>
    </source>
</evidence>
<dbReference type="InterPro" id="IPR005583">
    <property type="entry name" value="YaaA"/>
</dbReference>
<evidence type="ECO:0000313" key="1">
    <source>
        <dbReference type="EMBL" id="MDK7294487.1"/>
    </source>
</evidence>
<accession>A0AAW6YKA3</accession>
<dbReference type="RefSeq" id="WP_285362775.1">
    <property type="nucleotide sequence ID" value="NZ_JASOPU010000607.1"/>
</dbReference>
<feature type="non-terminal residue" evidence="1">
    <location>
        <position position="72"/>
    </location>
</feature>
<dbReference type="EMBL" id="JASOPU010000607">
    <property type="protein sequence ID" value="MDK7294487.1"/>
    <property type="molecule type" value="Genomic_DNA"/>
</dbReference>
<gene>
    <name evidence="1" type="primary">yaaA</name>
    <name evidence="1" type="ORF">QP487_13810</name>
</gene>
<comment type="caution">
    <text evidence="1">The sequence shown here is derived from an EMBL/GenBank/DDBJ whole genome shotgun (WGS) entry which is preliminary data.</text>
</comment>
<sequence>MKIIFSPAKEMSLDQPRQEDWQLNPQSQAVVQALKSLSPEEVAKILKVKDKLLETNLAYIEDFDQGKTYPAI</sequence>
<dbReference type="Proteomes" id="UP001237917">
    <property type="component" value="Unassembled WGS sequence"/>
</dbReference>
<dbReference type="Pfam" id="PF03883">
    <property type="entry name" value="H2O2_YaaD"/>
    <property type="match status" value="1"/>
</dbReference>
<proteinExistence type="predicted"/>
<reference evidence="1" key="1">
    <citation type="submission" date="2023-05" db="EMBL/GenBank/DDBJ databases">
        <title>Cataloging the Phylogenetic Diversity of Human Bladder Bacteria.</title>
        <authorList>
            <person name="Du J."/>
        </authorList>
    </citation>
    <scope>NUCLEOTIDE SEQUENCE</scope>
    <source>
        <strain evidence="1">UMB0765</strain>
    </source>
</reference>
<dbReference type="AlphaFoldDB" id="A0AAW6YKA3"/>
<organism evidence="1 2">
    <name type="scientific">Streptococcus pasteurianus</name>
    <dbReference type="NCBI Taxonomy" id="197614"/>
    <lineage>
        <taxon>Bacteria</taxon>
        <taxon>Bacillati</taxon>
        <taxon>Bacillota</taxon>
        <taxon>Bacilli</taxon>
        <taxon>Lactobacillales</taxon>
        <taxon>Streptococcaceae</taxon>
        <taxon>Streptococcus</taxon>
    </lineage>
</organism>
<name>A0AAW6YKA3_9STRE</name>
<protein>
    <submittedName>
        <fullName evidence="1">Peroxide stress protein YaaA</fullName>
    </submittedName>
</protein>